<feature type="non-terminal residue" evidence="2">
    <location>
        <position position="83"/>
    </location>
</feature>
<feature type="chain" id="PRO_5025632301" evidence="1">
    <location>
        <begin position="28"/>
        <end position="83"/>
    </location>
</feature>
<feature type="non-terminal residue" evidence="2">
    <location>
        <position position="1"/>
    </location>
</feature>
<feature type="signal peptide" evidence="1">
    <location>
        <begin position="1"/>
        <end position="27"/>
    </location>
</feature>
<dbReference type="EMBL" id="BKCJ011263157">
    <property type="protein sequence ID" value="GFD12058.1"/>
    <property type="molecule type" value="Genomic_DNA"/>
</dbReference>
<keyword evidence="1" id="KW-0732">Signal</keyword>
<evidence type="ECO:0000256" key="1">
    <source>
        <dbReference type="SAM" id="SignalP"/>
    </source>
</evidence>
<name>A0A699TSH7_TANCI</name>
<comment type="caution">
    <text evidence="2">The sequence shown here is derived from an EMBL/GenBank/DDBJ whole genome shotgun (WGS) entry which is preliminary data.</text>
</comment>
<proteinExistence type="predicted"/>
<sequence length="83" mass="8314">FHFLRWVGHFFAAQRLANLALWRRALRLVPVAGVPQSPAAAPAGTAAGRAGVGRAAGGGYAVAWHRGAAGLAAVWAAAGASVG</sequence>
<protein>
    <submittedName>
        <fullName evidence="2">Uncharacterized protein</fullName>
    </submittedName>
</protein>
<accession>A0A699TSH7</accession>
<reference evidence="2" key="1">
    <citation type="journal article" date="2019" name="Sci. Rep.">
        <title>Draft genome of Tanacetum cinerariifolium, the natural source of mosquito coil.</title>
        <authorList>
            <person name="Yamashiro T."/>
            <person name="Shiraishi A."/>
            <person name="Satake H."/>
            <person name="Nakayama K."/>
        </authorList>
    </citation>
    <scope>NUCLEOTIDE SEQUENCE</scope>
</reference>
<dbReference type="AlphaFoldDB" id="A0A699TSH7"/>
<evidence type="ECO:0000313" key="2">
    <source>
        <dbReference type="EMBL" id="GFD12058.1"/>
    </source>
</evidence>
<organism evidence="2">
    <name type="scientific">Tanacetum cinerariifolium</name>
    <name type="common">Dalmatian daisy</name>
    <name type="synonym">Chrysanthemum cinerariifolium</name>
    <dbReference type="NCBI Taxonomy" id="118510"/>
    <lineage>
        <taxon>Eukaryota</taxon>
        <taxon>Viridiplantae</taxon>
        <taxon>Streptophyta</taxon>
        <taxon>Embryophyta</taxon>
        <taxon>Tracheophyta</taxon>
        <taxon>Spermatophyta</taxon>
        <taxon>Magnoliopsida</taxon>
        <taxon>eudicotyledons</taxon>
        <taxon>Gunneridae</taxon>
        <taxon>Pentapetalae</taxon>
        <taxon>asterids</taxon>
        <taxon>campanulids</taxon>
        <taxon>Asterales</taxon>
        <taxon>Asteraceae</taxon>
        <taxon>Asteroideae</taxon>
        <taxon>Anthemideae</taxon>
        <taxon>Anthemidinae</taxon>
        <taxon>Tanacetum</taxon>
    </lineage>
</organism>
<gene>
    <name evidence="2" type="ORF">Tci_884027</name>
</gene>